<evidence type="ECO:0000313" key="5">
    <source>
        <dbReference type="EMBL" id="RHL48121.1"/>
    </source>
</evidence>
<protein>
    <submittedName>
        <fullName evidence="5">4Fe-4S dicluster domain-containing protein</fullName>
    </submittedName>
</protein>
<evidence type="ECO:0000256" key="1">
    <source>
        <dbReference type="ARBA" id="ARBA00022723"/>
    </source>
</evidence>
<comment type="caution">
    <text evidence="5">The sequence shown here is derived from an EMBL/GenBank/DDBJ whole genome shotgun (WGS) entry which is preliminary data.</text>
</comment>
<dbReference type="PROSITE" id="PS00198">
    <property type="entry name" value="4FE4S_FER_1"/>
    <property type="match status" value="2"/>
</dbReference>
<evidence type="ECO:0000313" key="6">
    <source>
        <dbReference type="Proteomes" id="UP000283314"/>
    </source>
</evidence>
<accession>A0A415LHY9</accession>
<dbReference type="PANTHER" id="PTHR43193:SF2">
    <property type="entry name" value="POLYFERREDOXIN PROTEIN FWDF"/>
    <property type="match status" value="1"/>
</dbReference>
<dbReference type="AlphaFoldDB" id="A0A415LHY9"/>
<dbReference type="Gene3D" id="3.30.70.20">
    <property type="match status" value="1"/>
</dbReference>
<dbReference type="InterPro" id="IPR007516">
    <property type="entry name" value="Co_F420_Hydgase/DH_bsu_N"/>
</dbReference>
<evidence type="ECO:0000256" key="3">
    <source>
        <dbReference type="ARBA" id="ARBA00023014"/>
    </source>
</evidence>
<dbReference type="EMBL" id="QROT01000001">
    <property type="protein sequence ID" value="RHL48121.1"/>
    <property type="molecule type" value="Genomic_DNA"/>
</dbReference>
<dbReference type="InterPro" id="IPR052977">
    <property type="entry name" value="Polyferredoxin-like_ET"/>
</dbReference>
<reference evidence="5 6" key="1">
    <citation type="submission" date="2018-08" db="EMBL/GenBank/DDBJ databases">
        <title>A genome reference for cultivated species of the human gut microbiota.</title>
        <authorList>
            <person name="Zou Y."/>
            <person name="Xue W."/>
            <person name="Luo G."/>
        </authorList>
    </citation>
    <scope>NUCLEOTIDE SEQUENCE [LARGE SCALE GENOMIC DNA]</scope>
    <source>
        <strain evidence="5 6">AF37-4</strain>
    </source>
</reference>
<dbReference type="Pfam" id="PF04432">
    <property type="entry name" value="FrhB_FdhB_C"/>
    <property type="match status" value="1"/>
</dbReference>
<sequence length="405" mass="46730">MEDIVLYEDKRYCCGCGACKNVCPKHAIHMKEDEYGFVYPEIDNDLCVKCGMCKKVCGYQNTPEFNKVKKVYAVASKDEETLKKSASGGAFAEYAKSVLNNNGVVYGATMLNENGEFNPKHIRITRVSEIEKIQGSKYVQSSIEDIFELLQKDLDNGVEVLFSGTPCQIAAIKTFLKKEYANLFLVEIICHGVPSKRFFNDYIKNLEKKRDKKVAKYWFRDKSKGQDMTTRIMFNNGEEYIANGNIMSYTGLFLKSLTYRINCYTCPFAKNDRIADITIGDYWGFHEEYPEYNQKNGLTNLAGVSCVLVNTDKGAELNDRIRNKFIILESEFKKVERHNEQLYRPSKYSENREKVLEGYKKEGYAFVEKFFYKHYKKSIIKSTISSFISKGTKQKIKKIIGKLKR</sequence>
<evidence type="ECO:0000256" key="2">
    <source>
        <dbReference type="ARBA" id="ARBA00023004"/>
    </source>
</evidence>
<organism evidence="5 6">
    <name type="scientific">Eubacterium ventriosum</name>
    <dbReference type="NCBI Taxonomy" id="39496"/>
    <lineage>
        <taxon>Bacteria</taxon>
        <taxon>Bacillati</taxon>
        <taxon>Bacillota</taxon>
        <taxon>Clostridia</taxon>
        <taxon>Eubacteriales</taxon>
        <taxon>Eubacteriaceae</taxon>
        <taxon>Eubacterium</taxon>
    </lineage>
</organism>
<feature type="domain" description="4Fe-4S ferredoxin-type" evidence="4">
    <location>
        <begin position="38"/>
        <end position="68"/>
    </location>
</feature>
<feature type="domain" description="4Fe-4S ferredoxin-type" evidence="4">
    <location>
        <begin position="2"/>
        <end position="33"/>
    </location>
</feature>
<dbReference type="InterPro" id="IPR017900">
    <property type="entry name" value="4Fe4S_Fe_S_CS"/>
</dbReference>
<dbReference type="InterPro" id="IPR017896">
    <property type="entry name" value="4Fe4S_Fe-S-bd"/>
</dbReference>
<dbReference type="Pfam" id="PF04422">
    <property type="entry name" value="FrhB_FdhB_N"/>
    <property type="match status" value="1"/>
</dbReference>
<gene>
    <name evidence="5" type="ORF">DW018_01525</name>
</gene>
<dbReference type="RefSeq" id="WP_118379131.1">
    <property type="nucleotide sequence ID" value="NZ_CABJDQ010000001.1"/>
</dbReference>
<dbReference type="Pfam" id="PF12838">
    <property type="entry name" value="Fer4_7"/>
    <property type="match status" value="1"/>
</dbReference>
<keyword evidence="2" id="KW-0408">Iron</keyword>
<keyword evidence="1" id="KW-0479">Metal-binding</keyword>
<proteinExistence type="predicted"/>
<dbReference type="InterPro" id="IPR007525">
    <property type="entry name" value="FrhB_FdhB_C"/>
</dbReference>
<dbReference type="GO" id="GO:0051536">
    <property type="term" value="F:iron-sulfur cluster binding"/>
    <property type="evidence" value="ECO:0007669"/>
    <property type="project" value="UniProtKB-KW"/>
</dbReference>
<dbReference type="GeneID" id="66465910"/>
<dbReference type="SUPFAM" id="SSF54862">
    <property type="entry name" value="4Fe-4S ferredoxins"/>
    <property type="match status" value="1"/>
</dbReference>
<keyword evidence="3" id="KW-0411">Iron-sulfur</keyword>
<dbReference type="GO" id="GO:0046872">
    <property type="term" value="F:metal ion binding"/>
    <property type="evidence" value="ECO:0007669"/>
    <property type="project" value="UniProtKB-KW"/>
</dbReference>
<name>A0A415LHY9_9FIRM</name>
<evidence type="ECO:0000259" key="4">
    <source>
        <dbReference type="PROSITE" id="PS51379"/>
    </source>
</evidence>
<dbReference type="PANTHER" id="PTHR43193">
    <property type="match status" value="1"/>
</dbReference>
<dbReference type="PROSITE" id="PS51379">
    <property type="entry name" value="4FE4S_FER_2"/>
    <property type="match status" value="2"/>
</dbReference>
<dbReference type="Proteomes" id="UP000283314">
    <property type="component" value="Unassembled WGS sequence"/>
</dbReference>